<feature type="transmembrane region" description="Helical" evidence="6">
    <location>
        <begin position="718"/>
        <end position="737"/>
    </location>
</feature>
<evidence type="ECO:0000256" key="1">
    <source>
        <dbReference type="ARBA" id="ARBA00004651"/>
    </source>
</evidence>
<feature type="transmembrane region" description="Helical" evidence="6">
    <location>
        <begin position="666"/>
        <end position="690"/>
    </location>
</feature>
<dbReference type="InterPro" id="IPR050250">
    <property type="entry name" value="Macrolide_Exporter_MacB"/>
</dbReference>
<feature type="transmembrane region" description="Helical" evidence="6">
    <location>
        <begin position="326"/>
        <end position="353"/>
    </location>
</feature>
<sequence>MIKNYFKIAWRNIWKRKGFSAINIGGLAVGMASALLVLLWVQNEISYDRFHENGDSIYRMYNRDNFNGEPWAWGTTPKILGKTLNQDYPEVENVARISSEEFWLGVGNKKFKAEGYITDTGFLKMFSFPLLKGNISTVLNEPSGIVITENLALKLFGAEEAIGKNITVDQSDVFKVTGVLTDLPNNTQFDFDYLLPWSYMKTRGWDDSYWGNNSVETYVQLNNVASQASFDKRVQNINIDHTKDSGNPSSTEVFSWPLYKLHLYSKSENGQLVDGRIVTVRLFTVVGILILLIACINFMNLSTAQSEKRAREVGIRKVAGAPKRNLIFQFLGESTMIAFVAGVLGLILVQLSLHPFNTLVNKELYIDYSSIQFWLTFLGFMLFTGILAGSYPAFFLSSFKPIKVLKGTMNSSTSILTPRKVLVVLQFSFAIILIICTIIINRQINYAQQRDMGYNKNNLIYTFLEGDIRENYELIKQELLSSGAATAVTKTLSPVTQRYSDSWGFTWKGSTEEDKMLDFIIMSADADFANVMGVELVEGRDINIHDFPSDSTAVLLNETAVDRMRLEDPIGTVITQGDQNKTVVGVIKDFIIESPYDPIEPMMINGPSSWFGVLHIKLNPGNTIAEDLALAKGIFKKYNPEFPFEYHFVDEAYAKKFESVQQTASLAALFAALTVFISCLGLFGLATYIARNRIKEIGIRKVMGAGTLGIVTLLSRNFLKLVLVAFCIASPIAWYAMEKWLQSYSYSIGVEWWVFLAVGFLVILIAMLTVSFQAIKAAIANPVKSLRTE</sequence>
<dbReference type="EMBL" id="BMXB01000003">
    <property type="protein sequence ID" value="GHA33887.1"/>
    <property type="molecule type" value="Genomic_DNA"/>
</dbReference>
<feature type="transmembrane region" description="Helical" evidence="6">
    <location>
        <begin position="282"/>
        <end position="301"/>
    </location>
</feature>
<feature type="transmembrane region" description="Helical" evidence="6">
    <location>
        <begin position="21"/>
        <end position="41"/>
    </location>
</feature>
<dbReference type="AlphaFoldDB" id="A0A918SDX3"/>
<dbReference type="Proteomes" id="UP000610456">
    <property type="component" value="Unassembled WGS sequence"/>
</dbReference>
<evidence type="ECO:0000313" key="9">
    <source>
        <dbReference type="EMBL" id="GHA33887.1"/>
    </source>
</evidence>
<feature type="transmembrane region" description="Helical" evidence="6">
    <location>
        <begin position="373"/>
        <end position="399"/>
    </location>
</feature>
<keyword evidence="3 6" id="KW-0812">Transmembrane</keyword>
<proteinExistence type="predicted"/>
<dbReference type="GO" id="GO:0005886">
    <property type="term" value="C:plasma membrane"/>
    <property type="evidence" value="ECO:0007669"/>
    <property type="project" value="UniProtKB-SubCell"/>
</dbReference>
<dbReference type="InterPro" id="IPR025857">
    <property type="entry name" value="MacB_PCD"/>
</dbReference>
<dbReference type="InterPro" id="IPR003838">
    <property type="entry name" value="ABC3_permease_C"/>
</dbReference>
<name>A0A918SDX3_9FLAO</name>
<dbReference type="PANTHER" id="PTHR30572">
    <property type="entry name" value="MEMBRANE COMPONENT OF TRANSPORTER-RELATED"/>
    <property type="match status" value="1"/>
</dbReference>
<evidence type="ECO:0000256" key="6">
    <source>
        <dbReference type="SAM" id="Phobius"/>
    </source>
</evidence>
<feature type="domain" description="MacB-like periplasmic core" evidence="8">
    <location>
        <begin position="20"/>
        <end position="236"/>
    </location>
</feature>
<organism evidence="9 10">
    <name type="scientific">Salinimicrobium marinum</name>
    <dbReference type="NCBI Taxonomy" id="680283"/>
    <lineage>
        <taxon>Bacteria</taxon>
        <taxon>Pseudomonadati</taxon>
        <taxon>Bacteroidota</taxon>
        <taxon>Flavobacteriia</taxon>
        <taxon>Flavobacteriales</taxon>
        <taxon>Flavobacteriaceae</taxon>
        <taxon>Salinimicrobium</taxon>
    </lineage>
</organism>
<evidence type="ECO:0000256" key="4">
    <source>
        <dbReference type="ARBA" id="ARBA00022989"/>
    </source>
</evidence>
<comment type="subcellular location">
    <subcellularLocation>
        <location evidence="1">Cell membrane</location>
        <topology evidence="1">Multi-pass membrane protein</topology>
    </subcellularLocation>
</comment>
<feature type="domain" description="MacB-like periplasmic core" evidence="8">
    <location>
        <begin position="491"/>
        <end position="590"/>
    </location>
</feature>
<keyword evidence="4 6" id="KW-1133">Transmembrane helix</keyword>
<evidence type="ECO:0000259" key="8">
    <source>
        <dbReference type="Pfam" id="PF12704"/>
    </source>
</evidence>
<feature type="domain" description="ABC3 transporter permease C-terminal" evidence="7">
    <location>
        <begin position="285"/>
        <end position="397"/>
    </location>
</feature>
<dbReference type="RefSeq" id="WP_189604034.1">
    <property type="nucleotide sequence ID" value="NZ_BMXB01000003.1"/>
</dbReference>
<keyword evidence="2" id="KW-1003">Cell membrane</keyword>
<feature type="transmembrane region" description="Helical" evidence="6">
    <location>
        <begin position="420"/>
        <end position="440"/>
    </location>
</feature>
<evidence type="ECO:0000259" key="7">
    <source>
        <dbReference type="Pfam" id="PF02687"/>
    </source>
</evidence>
<dbReference type="GO" id="GO:0022857">
    <property type="term" value="F:transmembrane transporter activity"/>
    <property type="evidence" value="ECO:0007669"/>
    <property type="project" value="TreeGrafter"/>
</dbReference>
<evidence type="ECO:0000256" key="2">
    <source>
        <dbReference type="ARBA" id="ARBA00022475"/>
    </source>
</evidence>
<evidence type="ECO:0000313" key="10">
    <source>
        <dbReference type="Proteomes" id="UP000610456"/>
    </source>
</evidence>
<keyword evidence="5 6" id="KW-0472">Membrane</keyword>
<reference evidence="9" key="2">
    <citation type="submission" date="2020-09" db="EMBL/GenBank/DDBJ databases">
        <authorList>
            <person name="Sun Q."/>
            <person name="Kim S."/>
        </authorList>
    </citation>
    <scope>NUCLEOTIDE SEQUENCE</scope>
    <source>
        <strain evidence="9">KCTC 12719</strain>
    </source>
</reference>
<dbReference type="Pfam" id="PF02687">
    <property type="entry name" value="FtsX"/>
    <property type="match status" value="2"/>
</dbReference>
<dbReference type="PANTHER" id="PTHR30572:SF18">
    <property type="entry name" value="ABC-TYPE MACROLIDE FAMILY EXPORT SYSTEM PERMEASE COMPONENT 2"/>
    <property type="match status" value="1"/>
</dbReference>
<evidence type="ECO:0000256" key="5">
    <source>
        <dbReference type="ARBA" id="ARBA00023136"/>
    </source>
</evidence>
<feature type="domain" description="ABC3 transporter permease C-terminal" evidence="7">
    <location>
        <begin position="669"/>
        <end position="782"/>
    </location>
</feature>
<evidence type="ECO:0000256" key="3">
    <source>
        <dbReference type="ARBA" id="ARBA00022692"/>
    </source>
</evidence>
<keyword evidence="10" id="KW-1185">Reference proteome</keyword>
<accession>A0A918SDX3</accession>
<feature type="transmembrane region" description="Helical" evidence="6">
    <location>
        <begin position="752"/>
        <end position="775"/>
    </location>
</feature>
<protein>
    <submittedName>
        <fullName evidence="9">ABC transporter permease</fullName>
    </submittedName>
</protein>
<dbReference type="Pfam" id="PF12704">
    <property type="entry name" value="MacB_PCD"/>
    <property type="match status" value="2"/>
</dbReference>
<comment type="caution">
    <text evidence="9">The sequence shown here is derived from an EMBL/GenBank/DDBJ whole genome shotgun (WGS) entry which is preliminary data.</text>
</comment>
<reference evidence="9" key="1">
    <citation type="journal article" date="2014" name="Int. J. Syst. Evol. Microbiol.">
        <title>Complete genome sequence of Corynebacterium casei LMG S-19264T (=DSM 44701T), isolated from a smear-ripened cheese.</title>
        <authorList>
            <consortium name="US DOE Joint Genome Institute (JGI-PGF)"/>
            <person name="Walter F."/>
            <person name="Albersmeier A."/>
            <person name="Kalinowski J."/>
            <person name="Ruckert C."/>
        </authorList>
    </citation>
    <scope>NUCLEOTIDE SEQUENCE</scope>
    <source>
        <strain evidence="9">KCTC 12719</strain>
    </source>
</reference>
<gene>
    <name evidence="9" type="ORF">GCM10007103_14290</name>
</gene>